<proteinExistence type="predicted"/>
<keyword evidence="2" id="KW-1185">Reference proteome</keyword>
<gene>
    <name evidence="1" type="ORF">SCP_1004050</name>
</gene>
<evidence type="ECO:0000313" key="1">
    <source>
        <dbReference type="EMBL" id="GBE87158.1"/>
    </source>
</evidence>
<dbReference type="EMBL" id="BFAD01000010">
    <property type="protein sequence ID" value="GBE87158.1"/>
    <property type="molecule type" value="Genomic_DNA"/>
</dbReference>
<dbReference type="AlphaFoldDB" id="A0A401GY59"/>
<dbReference type="GeneID" id="38784075"/>
<comment type="caution">
    <text evidence="1">The sequence shown here is derived from an EMBL/GenBank/DDBJ whole genome shotgun (WGS) entry which is preliminary data.</text>
</comment>
<organism evidence="1 2">
    <name type="scientific">Sparassis crispa</name>
    <dbReference type="NCBI Taxonomy" id="139825"/>
    <lineage>
        <taxon>Eukaryota</taxon>
        <taxon>Fungi</taxon>
        <taxon>Dikarya</taxon>
        <taxon>Basidiomycota</taxon>
        <taxon>Agaricomycotina</taxon>
        <taxon>Agaricomycetes</taxon>
        <taxon>Polyporales</taxon>
        <taxon>Sparassidaceae</taxon>
        <taxon>Sparassis</taxon>
    </lineage>
</organism>
<accession>A0A401GY59</accession>
<dbReference type="RefSeq" id="XP_027618071.1">
    <property type="nucleotide sequence ID" value="XM_027762270.1"/>
</dbReference>
<sequence>MSSTCNSEDVPHKLNVNSSVGRRYPRYVHWFRQYLPHTNCGSCSCDVDWAYKRITVRLWDYFLSETYSEYVYILDKDGYLDYAVLARDLGVEELLAVATRCVTACHFCTRRSTRERAVSTKAKMEGKSYLTVVENPRGLNKILREIPRQEVSLRMIRVRWYPTPGSTFEETVEPLDKYGRLSLGQIARRHSIANVHVFNPRNKKRFITDRMRALFYDEFEKVMFPHGFIALTDAAVPMKPEGQVICYELSQAWNRLTRIFGTATKMPKASQTYYLPQSDVTREVNENKDKSYCSDHARQSGGIDSYPGLHRKVEGCFANPTPARWANKRITIRLCDYFLSETYSEFEHTLDKDGVLDYEELAHNLGVTELMPVPVRSVKDGFGQIYPSTIHEPPRITRSMMEGRKYLIVVENSRDVGKLQRTVPQNEVSVRSMRVRWYSTPGTGYEESVEPLDKYGRLSLGQIARQRGVANVHVFDPKDNKRFATDRRRALFFDEFAGIVDPDGYLALTDAAVAMRTKKPRGVSSVDTGERLTRQIRPVNWLLRTMFRRPSKMRTPRKAKMDYDTCRV</sequence>
<reference evidence="1 2" key="1">
    <citation type="journal article" date="2018" name="Sci. Rep.">
        <title>Genome sequence of the cauliflower mushroom Sparassis crispa (Hanabiratake) and its association with beneficial usage.</title>
        <authorList>
            <person name="Kiyama R."/>
            <person name="Furutani Y."/>
            <person name="Kawaguchi K."/>
            <person name="Nakanishi T."/>
        </authorList>
    </citation>
    <scope>NUCLEOTIDE SEQUENCE [LARGE SCALE GENOMIC DNA]</scope>
</reference>
<dbReference type="InParanoid" id="A0A401GY59"/>
<evidence type="ECO:0000313" key="2">
    <source>
        <dbReference type="Proteomes" id="UP000287166"/>
    </source>
</evidence>
<dbReference type="Proteomes" id="UP000287166">
    <property type="component" value="Unassembled WGS sequence"/>
</dbReference>
<protein>
    <submittedName>
        <fullName evidence="1">Uncharacterized protein</fullName>
    </submittedName>
</protein>
<name>A0A401GY59_9APHY</name>